<dbReference type="SUPFAM" id="SSF48076">
    <property type="entry name" value="LigA subunit of an aromatic-ring-opening dioxygenase LigAB"/>
    <property type="match status" value="1"/>
</dbReference>
<dbReference type="InterPro" id="IPR004183">
    <property type="entry name" value="Xdiol_dOase_suB"/>
</dbReference>
<dbReference type="NCBIfam" id="NF009901">
    <property type="entry name" value="PRK13364.1"/>
    <property type="match status" value="1"/>
</dbReference>
<dbReference type="CDD" id="cd07924">
    <property type="entry name" value="PCA_45_Doxase_A"/>
    <property type="match status" value="1"/>
</dbReference>
<dbReference type="NCBIfam" id="NF009912">
    <property type="entry name" value="PRK13372.1"/>
    <property type="match status" value="1"/>
</dbReference>
<dbReference type="InterPro" id="IPR014159">
    <property type="entry name" value="PCA_LigA"/>
</dbReference>
<sequence>MALDKPYKDVPGTTIYDAEQARKGYHLNQFSMSLMKPANRERFLADQEAYLDEWPLNAVQRQAVLDMDLNTMIAEGGNIYFLSKIGATHGLSFQQMAGSMTGMSEAAYRDMMIGGGRRPEGNRLRDLDGWTPPGAGEKADTFRPNAPARYTSALFTSHVPAIGAAMDLGKTEEPYWKKVFDGYRWTRKWARENTPDVVILVYNDHATAFDASIIPTFVLGTGAEYPVADEGYGPRPVPGVKGYPEFAAHLAQSIIQDDFDLTLVNEMVVDHGLTVPLSLVYGEVDEWPVRVIPLAVNVVQYPVPSGRRCYELGKALRRAIDKWDGEELNVQIWGTGGMSHQLQGPRAGLINKEWDNAFLDHLIVDPLGLTEWQHMEYVDEAGSEGIELVDWLIARGAMDDQFGGELPATNHRFYHVPASNTAVGHLVMSNPIGSLAPAAQQTGQTEPVRSSAPEGVEEPEETASLPNA</sequence>
<dbReference type="Gene3D" id="3.40.830.10">
    <property type="entry name" value="LigB-like"/>
    <property type="match status" value="1"/>
</dbReference>
<dbReference type="NCBIfam" id="TIGR02792">
    <property type="entry name" value="PCA_ligA"/>
    <property type="match status" value="1"/>
</dbReference>
<dbReference type="RefSeq" id="WP_309693968.1">
    <property type="nucleotide sequence ID" value="NZ_JAVIZQ010000001.1"/>
</dbReference>
<gene>
    <name evidence="4" type="ORF">QE375_003644</name>
</gene>
<keyword evidence="5" id="KW-1185">Reference proteome</keyword>
<evidence type="ECO:0000256" key="1">
    <source>
        <dbReference type="SAM" id="MobiDB-lite"/>
    </source>
</evidence>
<accession>A0ABU1HY89</accession>
<dbReference type="Gene3D" id="1.10.700.10">
    <property type="entry name" value="Dioxygenase LigAB, LigA subunit"/>
    <property type="match status" value="1"/>
</dbReference>
<evidence type="ECO:0000259" key="3">
    <source>
        <dbReference type="Pfam" id="PF07746"/>
    </source>
</evidence>
<feature type="compositionally biased region" description="Polar residues" evidence="1">
    <location>
        <begin position="439"/>
        <end position="448"/>
    </location>
</feature>
<feature type="domain" description="Extradiol ring-cleavage dioxygenase class III enzyme subunit B" evidence="2">
    <location>
        <begin position="153"/>
        <end position="423"/>
    </location>
</feature>
<keyword evidence="4" id="KW-0560">Oxidoreductase</keyword>
<keyword evidence="4" id="KW-0223">Dioxygenase</keyword>
<dbReference type="InterPro" id="IPR011986">
    <property type="entry name" value="Xdiol_dOase_LigA"/>
</dbReference>
<dbReference type="GO" id="GO:0036238">
    <property type="term" value="F:gallate dioxygenase activity"/>
    <property type="evidence" value="ECO:0007669"/>
    <property type="project" value="UniProtKB-EC"/>
</dbReference>
<dbReference type="NCBIfam" id="NF009903">
    <property type="entry name" value="PRK13366.1"/>
    <property type="match status" value="1"/>
</dbReference>
<feature type="region of interest" description="Disordered" evidence="1">
    <location>
        <begin position="438"/>
        <end position="468"/>
    </location>
</feature>
<name>A0ABU1HY89_9MICO</name>
<dbReference type="InterPro" id="IPR036622">
    <property type="entry name" value="LigA_sf"/>
</dbReference>
<organism evidence="4 5">
    <name type="scientific">Microbacterium foliorum</name>
    <dbReference type="NCBI Taxonomy" id="104336"/>
    <lineage>
        <taxon>Bacteria</taxon>
        <taxon>Bacillati</taxon>
        <taxon>Actinomycetota</taxon>
        <taxon>Actinomycetes</taxon>
        <taxon>Micrococcales</taxon>
        <taxon>Microbacteriaceae</taxon>
        <taxon>Microbacterium</taxon>
    </lineage>
</organism>
<dbReference type="NCBIfam" id="NF009902">
    <property type="entry name" value="PRK13365.1"/>
    <property type="match status" value="1"/>
</dbReference>
<feature type="domain" description="Extradiol ring-cleavage dioxygenase LigAB LigA subunit" evidence="3">
    <location>
        <begin position="27"/>
        <end position="112"/>
    </location>
</feature>
<dbReference type="NCBIfam" id="NF009917">
    <property type="entry name" value="PRK13377.1"/>
    <property type="match status" value="1"/>
</dbReference>
<evidence type="ECO:0000259" key="2">
    <source>
        <dbReference type="Pfam" id="PF02900"/>
    </source>
</evidence>
<dbReference type="SUPFAM" id="SSF53213">
    <property type="entry name" value="LigB-like"/>
    <property type="match status" value="1"/>
</dbReference>
<dbReference type="EMBL" id="JAVIZQ010000001">
    <property type="protein sequence ID" value="MDR6144090.1"/>
    <property type="molecule type" value="Genomic_DNA"/>
</dbReference>
<dbReference type="Pfam" id="PF07746">
    <property type="entry name" value="LigA"/>
    <property type="match status" value="1"/>
</dbReference>
<proteinExistence type="predicted"/>
<evidence type="ECO:0000313" key="4">
    <source>
        <dbReference type="EMBL" id="MDR6144090.1"/>
    </source>
</evidence>
<dbReference type="Proteomes" id="UP001249291">
    <property type="component" value="Unassembled WGS sequence"/>
</dbReference>
<dbReference type="EC" id="1.13.11.57" evidence="4"/>
<comment type="caution">
    <text evidence="4">The sequence shown here is derived from an EMBL/GenBank/DDBJ whole genome shotgun (WGS) entry which is preliminary data.</text>
</comment>
<reference evidence="4 5" key="1">
    <citation type="submission" date="2023-08" db="EMBL/GenBank/DDBJ databases">
        <title>Functional and genomic diversity of the sorghum phyllosphere microbiome.</title>
        <authorList>
            <person name="Shade A."/>
        </authorList>
    </citation>
    <scope>NUCLEOTIDE SEQUENCE [LARGE SCALE GENOMIC DNA]</scope>
    <source>
        <strain evidence="4 5">SORGH_AS_0445</strain>
    </source>
</reference>
<evidence type="ECO:0000313" key="5">
    <source>
        <dbReference type="Proteomes" id="UP001249291"/>
    </source>
</evidence>
<dbReference type="Pfam" id="PF02900">
    <property type="entry name" value="LigB"/>
    <property type="match status" value="1"/>
</dbReference>
<protein>
    <submittedName>
        <fullName evidence="4">Gallate dioxygenase</fullName>
        <ecNumber evidence="4">1.13.11.57</ecNumber>
    </submittedName>
</protein>